<feature type="region of interest" description="Disordered" evidence="4">
    <location>
        <begin position="1"/>
        <end position="65"/>
    </location>
</feature>
<accession>D3BJM2</accession>
<dbReference type="Gene3D" id="1.20.58.1590">
    <property type="entry name" value="Tethering factor for nuclear proteasome Cut8/Sts1"/>
    <property type="match status" value="1"/>
</dbReference>
<feature type="compositionally biased region" description="Acidic residues" evidence="4">
    <location>
        <begin position="24"/>
        <end position="43"/>
    </location>
</feature>
<evidence type="ECO:0000313" key="6">
    <source>
        <dbReference type="Proteomes" id="UP000001396"/>
    </source>
</evidence>
<reference evidence="5 6" key="1">
    <citation type="journal article" date="2011" name="Genome Res.">
        <title>Phylogeny-wide analysis of social amoeba genomes highlights ancient origins for complex intercellular communication.</title>
        <authorList>
            <person name="Heidel A.J."/>
            <person name="Lawal H.M."/>
            <person name="Felder M."/>
            <person name="Schilde C."/>
            <person name="Helps N.R."/>
            <person name="Tunggal B."/>
            <person name="Rivero F."/>
            <person name="John U."/>
            <person name="Schleicher M."/>
            <person name="Eichinger L."/>
            <person name="Platzer M."/>
            <person name="Noegel A.A."/>
            <person name="Schaap P."/>
            <person name="Gloeckner G."/>
        </authorList>
    </citation>
    <scope>NUCLEOTIDE SEQUENCE [LARGE SCALE GENOMIC DNA]</scope>
    <source>
        <strain evidence="6">ATCC 26659 / Pp 5 / PN500</strain>
    </source>
</reference>
<protein>
    <submittedName>
        <fullName evidence="5">Uncharacterized protein</fullName>
    </submittedName>
</protein>
<comment type="caution">
    <text evidence="5">The sequence shown here is derived from an EMBL/GenBank/DDBJ whole genome shotgun (WGS) entry which is preliminary data.</text>
</comment>
<evidence type="ECO:0000256" key="4">
    <source>
        <dbReference type="SAM" id="MobiDB-lite"/>
    </source>
</evidence>
<dbReference type="InterPro" id="IPR038422">
    <property type="entry name" value="Cut8/Sts1_sf"/>
</dbReference>
<feature type="compositionally biased region" description="Basic and acidic residues" evidence="4">
    <location>
        <begin position="1"/>
        <end position="16"/>
    </location>
</feature>
<keyword evidence="6" id="KW-1185">Reference proteome</keyword>
<dbReference type="GO" id="GO:0031144">
    <property type="term" value="P:proteasome localization"/>
    <property type="evidence" value="ECO:0007669"/>
    <property type="project" value="InterPro"/>
</dbReference>
<dbReference type="RefSeq" id="XP_020430229.1">
    <property type="nucleotide sequence ID" value="XM_020579554.1"/>
</dbReference>
<evidence type="ECO:0000256" key="2">
    <source>
        <dbReference type="ARBA" id="ARBA00006199"/>
    </source>
</evidence>
<feature type="compositionally biased region" description="Basic residues" evidence="4">
    <location>
        <begin position="46"/>
        <end position="64"/>
    </location>
</feature>
<dbReference type="GeneID" id="31364228"/>
<evidence type="ECO:0000256" key="1">
    <source>
        <dbReference type="ARBA" id="ARBA00004123"/>
    </source>
</evidence>
<dbReference type="GO" id="GO:0031965">
    <property type="term" value="C:nuclear membrane"/>
    <property type="evidence" value="ECO:0007669"/>
    <property type="project" value="TreeGrafter"/>
</dbReference>
<dbReference type="EMBL" id="ADBJ01000038">
    <property type="protein sequence ID" value="EFA78102.1"/>
    <property type="molecule type" value="Genomic_DNA"/>
</dbReference>
<dbReference type="PANTHER" id="PTHR28032">
    <property type="entry name" value="FI02826P"/>
    <property type="match status" value="1"/>
</dbReference>
<comment type="subcellular location">
    <subcellularLocation>
        <location evidence="1">Nucleus</location>
    </subcellularLocation>
</comment>
<keyword evidence="3" id="KW-0539">Nucleus</keyword>
<dbReference type="OMA" id="DILTICP"/>
<sequence>MTKRTLESEEELKKLQDPTNTSVVEDDDESDDESDEESEDEEDGKAKKKAAKKPRKQSTPKKVARPTLKNVLSALTHPQLIKMVSIFIEEKHPELKDEFIDTVPPPSVEEIHAELTRLHNSIDRAWPNSKYGSGRDHFCYKRVAGHLRNYKAGGSSRCKLQASNHSTGRSSTTSIDDFPVFDDSKNNAGRAALFKKLSTHGKTALRYTTLTKPELDNVLTKVNKEATQLADLIKAFNEKK</sequence>
<proteinExistence type="inferred from homology"/>
<dbReference type="Pfam" id="PF08559">
    <property type="entry name" value="Cut8"/>
    <property type="match status" value="1"/>
</dbReference>
<dbReference type="InParanoid" id="D3BJM2"/>
<dbReference type="Proteomes" id="UP000001396">
    <property type="component" value="Unassembled WGS sequence"/>
</dbReference>
<dbReference type="PANTHER" id="PTHR28032:SF1">
    <property type="entry name" value="FI02826P"/>
    <property type="match status" value="1"/>
</dbReference>
<comment type="similarity">
    <text evidence="2">Belongs to the cut8/STS1 family.</text>
</comment>
<gene>
    <name evidence="5" type="ORF">PPL_08750</name>
</gene>
<evidence type="ECO:0000313" key="5">
    <source>
        <dbReference type="EMBL" id="EFA78102.1"/>
    </source>
</evidence>
<organism evidence="5 6">
    <name type="scientific">Heterostelium pallidum (strain ATCC 26659 / Pp 5 / PN500)</name>
    <name type="common">Cellular slime mold</name>
    <name type="synonym">Polysphondylium pallidum</name>
    <dbReference type="NCBI Taxonomy" id="670386"/>
    <lineage>
        <taxon>Eukaryota</taxon>
        <taxon>Amoebozoa</taxon>
        <taxon>Evosea</taxon>
        <taxon>Eumycetozoa</taxon>
        <taxon>Dictyostelia</taxon>
        <taxon>Acytosteliales</taxon>
        <taxon>Acytosteliaceae</taxon>
        <taxon>Heterostelium</taxon>
    </lineage>
</organism>
<evidence type="ECO:0000256" key="3">
    <source>
        <dbReference type="ARBA" id="ARBA00023242"/>
    </source>
</evidence>
<name>D3BJM2_HETP5</name>
<dbReference type="GO" id="GO:0070628">
    <property type="term" value="F:proteasome binding"/>
    <property type="evidence" value="ECO:0007669"/>
    <property type="project" value="TreeGrafter"/>
</dbReference>
<dbReference type="InterPro" id="IPR013868">
    <property type="entry name" value="Cut8/Sts1_fam"/>
</dbReference>
<dbReference type="GO" id="GO:0071630">
    <property type="term" value="P:nuclear protein quality control by the ubiquitin-proteasome system"/>
    <property type="evidence" value="ECO:0007669"/>
    <property type="project" value="InterPro"/>
</dbReference>
<dbReference type="AlphaFoldDB" id="D3BJM2"/>